<sequence length="634" mass="72390">MRLINASTLKIEQFLNEATTPAFAILSHTWGADEVTLEQMEDPDVSRRKGYLKIQLCCKQALEDGLQWAWVDTCCIDKTSTAELSEAINSMFRWYRNAEVCYAYISDVRGREDLASSRWFSRGWTLQELVAPAVVRFYDSDWQYIGSKLELCDILWGITNIEESVLRTGKIGTISIARRMSWAAKRQTTRVEDHAYSLMGIFDVNMPLLYGEGKKSFLRLQEEILKSSDDHSLFAWGIPQKIRTYGEYIGHYHGMPLPQLYGLFAASPADFTYSQHIVPLEDHASKFPTVISSSGVRIELQFFSKDSFHQFAVIFCTHASKLDHYLGFQIVPWGNRYYARRSELIAIPVTTLVGPKSLLAYRQPSALLIREPIMLATSKPVNNAIRMLEINANQKFNPRVMYTAYNIDYSSASFSPQQQNVNLTANLEGLHAVFYFAPEHDRNDLLLECLEHYSSPKSNKNALDNHEISRHLSSGELGRNAKKGISFIQPEFAVLVGGRWDKPWLRVVFVLNDENPDADLKSMANIRSDITKICTTRQHLQTLLKDQTSTDPLLETKVNRTNAGLLYVRDKREPRFPGAVKVSIDLQVKHVAHNLAEHGLVLYYGYRHHTKNATTWNREAGFGDSIPPWWAFRS</sequence>
<feature type="domain" description="DUF8212" evidence="2">
    <location>
        <begin position="216"/>
        <end position="278"/>
    </location>
</feature>
<dbReference type="InterPro" id="IPR010730">
    <property type="entry name" value="HET"/>
</dbReference>
<dbReference type="STRING" id="1448308.A0A2T2N842"/>
<dbReference type="AlphaFoldDB" id="A0A2T2N842"/>
<keyword evidence="4" id="KW-1185">Reference proteome</keyword>
<evidence type="ECO:0000259" key="2">
    <source>
        <dbReference type="Pfam" id="PF26640"/>
    </source>
</evidence>
<protein>
    <submittedName>
        <fullName evidence="3">HET-domain-containing protein</fullName>
    </submittedName>
</protein>
<feature type="domain" description="Heterokaryon incompatibility" evidence="1">
    <location>
        <begin position="23"/>
        <end position="107"/>
    </location>
</feature>
<gene>
    <name evidence="3" type="ORF">BS50DRAFT_638935</name>
</gene>
<dbReference type="Pfam" id="PF26640">
    <property type="entry name" value="DUF8212"/>
    <property type="match status" value="1"/>
</dbReference>
<name>A0A2T2N842_CORCC</name>
<organism evidence="3 4">
    <name type="scientific">Corynespora cassiicola Philippines</name>
    <dbReference type="NCBI Taxonomy" id="1448308"/>
    <lineage>
        <taxon>Eukaryota</taxon>
        <taxon>Fungi</taxon>
        <taxon>Dikarya</taxon>
        <taxon>Ascomycota</taxon>
        <taxon>Pezizomycotina</taxon>
        <taxon>Dothideomycetes</taxon>
        <taxon>Pleosporomycetidae</taxon>
        <taxon>Pleosporales</taxon>
        <taxon>Corynesporascaceae</taxon>
        <taxon>Corynespora</taxon>
    </lineage>
</organism>
<reference evidence="3 4" key="1">
    <citation type="journal article" date="2018" name="Front. Microbiol.">
        <title>Genome-Wide Analysis of Corynespora cassiicola Leaf Fall Disease Putative Effectors.</title>
        <authorList>
            <person name="Lopez D."/>
            <person name="Ribeiro S."/>
            <person name="Label P."/>
            <person name="Fumanal B."/>
            <person name="Venisse J.S."/>
            <person name="Kohler A."/>
            <person name="de Oliveira R.R."/>
            <person name="Labutti K."/>
            <person name="Lipzen A."/>
            <person name="Lail K."/>
            <person name="Bauer D."/>
            <person name="Ohm R.A."/>
            <person name="Barry K.W."/>
            <person name="Spatafora J."/>
            <person name="Grigoriev I.V."/>
            <person name="Martin F.M."/>
            <person name="Pujade-Renaud V."/>
        </authorList>
    </citation>
    <scope>NUCLEOTIDE SEQUENCE [LARGE SCALE GENOMIC DNA]</scope>
    <source>
        <strain evidence="3 4">Philippines</strain>
    </source>
</reference>
<evidence type="ECO:0000313" key="3">
    <source>
        <dbReference type="EMBL" id="PSN61631.1"/>
    </source>
</evidence>
<dbReference type="PANTHER" id="PTHR10622:SF10">
    <property type="entry name" value="HET DOMAIN-CONTAINING PROTEIN"/>
    <property type="match status" value="1"/>
</dbReference>
<dbReference type="Proteomes" id="UP000240883">
    <property type="component" value="Unassembled WGS sequence"/>
</dbReference>
<dbReference type="PANTHER" id="PTHR10622">
    <property type="entry name" value="HET DOMAIN-CONTAINING PROTEIN"/>
    <property type="match status" value="1"/>
</dbReference>
<dbReference type="EMBL" id="KZ678143">
    <property type="protein sequence ID" value="PSN61631.1"/>
    <property type="molecule type" value="Genomic_DNA"/>
</dbReference>
<evidence type="ECO:0000259" key="1">
    <source>
        <dbReference type="Pfam" id="PF06985"/>
    </source>
</evidence>
<evidence type="ECO:0000313" key="4">
    <source>
        <dbReference type="Proteomes" id="UP000240883"/>
    </source>
</evidence>
<dbReference type="InterPro" id="IPR058525">
    <property type="entry name" value="DUF8212"/>
</dbReference>
<dbReference type="Pfam" id="PF06985">
    <property type="entry name" value="HET"/>
    <property type="match status" value="1"/>
</dbReference>
<dbReference type="OrthoDB" id="194358at2759"/>
<accession>A0A2T2N842</accession>
<proteinExistence type="predicted"/>